<dbReference type="PANTHER" id="PTHR10340:SF34">
    <property type="entry name" value="SPHINGOMYELIN PHOSPHODIESTERASE"/>
    <property type="match status" value="1"/>
</dbReference>
<evidence type="ECO:0000256" key="11">
    <source>
        <dbReference type="PIRSR" id="PIRSR000948-2"/>
    </source>
</evidence>
<feature type="disulfide bond" evidence="11">
    <location>
        <begin position="76"/>
        <end position="87"/>
    </location>
</feature>
<feature type="domain" description="Calcineurin-like phosphoesterase" evidence="13">
    <location>
        <begin position="153"/>
        <end position="421"/>
    </location>
</feature>
<feature type="signal peptide" evidence="12">
    <location>
        <begin position="1"/>
        <end position="16"/>
    </location>
</feature>
<dbReference type="GO" id="GO:0016020">
    <property type="term" value="C:membrane"/>
    <property type="evidence" value="ECO:0007669"/>
    <property type="project" value="GOC"/>
</dbReference>
<feature type="disulfide bond" evidence="11">
    <location>
        <begin position="175"/>
        <end position="180"/>
    </location>
</feature>
<keyword evidence="3" id="KW-0964">Secreted</keyword>
<keyword evidence="8" id="KW-0325">Glycoprotein</keyword>
<dbReference type="CDD" id="cd00842">
    <property type="entry name" value="MPP_ASMase"/>
    <property type="match status" value="1"/>
</dbReference>
<evidence type="ECO:0000256" key="1">
    <source>
        <dbReference type="ARBA" id="ARBA00004613"/>
    </source>
</evidence>
<comment type="similarity">
    <text evidence="2 9">Belongs to the acid sphingomyelinase family.</text>
</comment>
<evidence type="ECO:0000256" key="6">
    <source>
        <dbReference type="ARBA" id="ARBA00022801"/>
    </source>
</evidence>
<feature type="binding site" evidence="10">
    <location>
        <position position="418"/>
    </location>
    <ligand>
        <name>Zn(2+)</name>
        <dbReference type="ChEBI" id="CHEBI:29105"/>
        <label>2</label>
    </ligand>
</feature>
<reference evidence="15" key="1">
    <citation type="submission" date="2016-12" db="EMBL/GenBank/DDBJ databases">
        <title>The genomes of Aspergillus section Nigri reveals drivers in fungal speciation.</title>
        <authorList>
            <consortium name="DOE Joint Genome Institute"/>
            <person name="Vesth T.C."/>
            <person name="Nybo J."/>
            <person name="Theobald S."/>
            <person name="Brandl J."/>
            <person name="Frisvad J.C."/>
            <person name="Nielsen K.F."/>
            <person name="Lyhne E.K."/>
            <person name="Kogle M.E."/>
            <person name="Kuo A."/>
            <person name="Riley R."/>
            <person name="Clum A."/>
            <person name="Nolan M."/>
            <person name="Lipzen A."/>
            <person name="Salamov A."/>
            <person name="Henrissat B."/>
            <person name="Wiebenga A."/>
            <person name="De vries R.P."/>
            <person name="Grigoriev I.V."/>
            <person name="Mortensen U.H."/>
            <person name="Andersen M.R."/>
            <person name="Baker S.E."/>
        </authorList>
    </citation>
    <scope>NUCLEOTIDE SEQUENCE</scope>
    <source>
        <strain evidence="15">IBT 28561</strain>
    </source>
</reference>
<dbReference type="GO" id="GO:0005576">
    <property type="term" value="C:extracellular region"/>
    <property type="evidence" value="ECO:0007669"/>
    <property type="project" value="UniProtKB-SubCell"/>
</dbReference>
<evidence type="ECO:0000256" key="9">
    <source>
        <dbReference type="PIRNR" id="PIRNR000948"/>
    </source>
</evidence>
<evidence type="ECO:0000256" key="5">
    <source>
        <dbReference type="ARBA" id="ARBA00022729"/>
    </source>
</evidence>
<dbReference type="Pfam" id="PF19272">
    <property type="entry name" value="ASMase_C"/>
    <property type="match status" value="1"/>
</dbReference>
<name>A0A2I1CWC0_ASPC2</name>
<evidence type="ECO:0000256" key="2">
    <source>
        <dbReference type="ARBA" id="ARBA00008234"/>
    </source>
</evidence>
<feature type="binding site" evidence="10">
    <location>
        <position position="162"/>
    </location>
    <ligand>
        <name>Zn(2+)</name>
        <dbReference type="ChEBI" id="CHEBI:29105"/>
        <label>1</label>
    </ligand>
</feature>
<dbReference type="AlphaFoldDB" id="A0A2I1CWC0"/>
<evidence type="ECO:0000313" key="16">
    <source>
        <dbReference type="Proteomes" id="UP000234254"/>
    </source>
</evidence>
<dbReference type="Gene3D" id="3.60.21.10">
    <property type="match status" value="1"/>
</dbReference>
<keyword evidence="4 10" id="KW-0479">Metal-binding</keyword>
<feature type="binding site" evidence="10">
    <location>
        <position position="233"/>
    </location>
    <ligand>
        <name>Zn(2+)</name>
        <dbReference type="ChEBI" id="CHEBI:29105"/>
        <label>2</label>
    </ligand>
</feature>
<dbReference type="InterPro" id="IPR011160">
    <property type="entry name" value="Sphingomy_PDE"/>
</dbReference>
<dbReference type="VEuPathDB" id="FungiDB:P168DRAFT_283699"/>
<evidence type="ECO:0000313" key="15">
    <source>
        <dbReference type="EMBL" id="PKY01922.1"/>
    </source>
</evidence>
<evidence type="ECO:0000259" key="14">
    <source>
        <dbReference type="Pfam" id="PF19272"/>
    </source>
</evidence>
<sequence>MKSTFFVAALAAVVQAESSVVQAESNETEKPNWAEKIWNDATAAITCAACEGLLGTLKGAAGLGQHALENILADVCKLAKIEDDDVCEGIIAEQGTSAYYVLTHLDVGSHTSKTFCASITSLCEYPDIRPYNLTLPPRRPGTKRPEPSGQKPIRVAHISDTHVDQHYEVGANYFCSKPICCRSWDPEVDAPGNTSYPAGPWGNEQCDPPLRLEDSMVKAIAALDPDLTLYTGDIPAHDVWQANQTEVLLNFESTYDNLGKLGLVYGALGNHDTAPINAFPFGKVPKSHAPQWAYDAIEREWSELVQNGGDASDFASSYHEGSYAVNSQGGKLRIISYNSIYYYKYDFYAFQEPMEHDPNHQFAWLIKELDAAEKAGQRVWLISHIPSGHNDMLHDYSHSLDLIVNRYAATIAALFFGHTHTDLFQVSYTNYTTRSADTASAIGYVAGSMTPDAGSPTFRIYDVDPSTFAVLDYTVYTANINSTNSTDHEPAWTKYYSAKEAYGAQLSPPVTDPKAELTPAFWHHVTERFESDAALFQKWWARTTRDYNVTECVDSCQEEQICALRGGDAQFNCASKPALSLPKRDGAVVQVAAKPPRPVCEDGGLPRVLSMLVRKTGGAGQLDQLLQEKAAAYKA</sequence>
<dbReference type="Pfam" id="PF00149">
    <property type="entry name" value="Metallophos"/>
    <property type="match status" value="1"/>
</dbReference>
<feature type="disulfide bond" evidence="11">
    <location>
        <begin position="552"/>
        <end position="556"/>
    </location>
</feature>
<feature type="binding site" evidence="10">
    <location>
        <position position="384"/>
    </location>
    <ligand>
        <name>Zn(2+)</name>
        <dbReference type="ChEBI" id="CHEBI:29105"/>
        <label>2</label>
    </ligand>
</feature>
<comment type="caution">
    <text evidence="15">The sequence shown here is derived from an EMBL/GenBank/DDBJ whole genome shotgun (WGS) entry which is preliminary data.</text>
</comment>
<feature type="chain" id="PRO_5014133552" description="Sphingomyelin phosphodiesterase" evidence="12">
    <location>
        <begin position="17"/>
        <end position="635"/>
    </location>
</feature>
<dbReference type="InterPro" id="IPR045473">
    <property type="entry name" value="ASM_C"/>
</dbReference>
<feature type="domain" description="Sphingomyelin phosphodiesterase C-terminal" evidence="14">
    <location>
        <begin position="445"/>
        <end position="566"/>
    </location>
</feature>
<evidence type="ECO:0000256" key="10">
    <source>
        <dbReference type="PIRSR" id="PIRSR000948-1"/>
    </source>
</evidence>
<keyword evidence="9" id="KW-0326">Glycosidase</keyword>
<evidence type="ECO:0000256" key="7">
    <source>
        <dbReference type="ARBA" id="ARBA00022833"/>
    </source>
</evidence>
<keyword evidence="11" id="KW-1015">Disulfide bond</keyword>
<dbReference type="GO" id="GO:0016798">
    <property type="term" value="F:hydrolase activity, acting on glycosyl bonds"/>
    <property type="evidence" value="ECO:0007669"/>
    <property type="project" value="UniProtKB-KW"/>
</dbReference>
<dbReference type="Proteomes" id="UP000234254">
    <property type="component" value="Unassembled WGS sequence"/>
</dbReference>
<dbReference type="GO" id="GO:0006685">
    <property type="term" value="P:sphingomyelin catabolic process"/>
    <property type="evidence" value="ECO:0007669"/>
    <property type="project" value="UniProtKB-UniRule"/>
</dbReference>
<evidence type="ECO:0000256" key="12">
    <source>
        <dbReference type="SAM" id="SignalP"/>
    </source>
</evidence>
<evidence type="ECO:0000256" key="4">
    <source>
        <dbReference type="ARBA" id="ARBA00022723"/>
    </source>
</evidence>
<dbReference type="PANTHER" id="PTHR10340">
    <property type="entry name" value="SPHINGOMYELIN PHOSPHODIESTERASE"/>
    <property type="match status" value="1"/>
</dbReference>
<dbReference type="SUPFAM" id="SSF56300">
    <property type="entry name" value="Metallo-dependent phosphatases"/>
    <property type="match status" value="1"/>
</dbReference>
<dbReference type="InterPro" id="IPR029052">
    <property type="entry name" value="Metallo-depent_PP-like"/>
</dbReference>
<dbReference type="EMBL" id="MSFM01000010">
    <property type="protein sequence ID" value="PKY01922.1"/>
    <property type="molecule type" value="Genomic_DNA"/>
</dbReference>
<feature type="binding site" evidence="10">
    <location>
        <position position="270"/>
    </location>
    <ligand>
        <name>Zn(2+)</name>
        <dbReference type="ChEBI" id="CHEBI:29105"/>
        <label>2</label>
    </ligand>
</feature>
<feature type="binding site" evidence="10">
    <location>
        <position position="233"/>
    </location>
    <ligand>
        <name>Zn(2+)</name>
        <dbReference type="ChEBI" id="CHEBI:29105"/>
        <label>1</label>
    </ligand>
</feature>
<keyword evidence="5 12" id="KW-0732">Signal</keyword>
<comment type="cofactor">
    <cofactor evidence="10">
        <name>Zn(2+)</name>
        <dbReference type="ChEBI" id="CHEBI:29105"/>
    </cofactor>
    <text evidence="10">Binds 2 Zn(2+) ions per subunit.</text>
</comment>
<protein>
    <recommendedName>
        <fullName evidence="9">Sphingomyelin phosphodiesterase</fullName>
    </recommendedName>
</protein>
<keyword evidence="6 9" id="KW-0378">Hydrolase</keyword>
<accession>A0A2I1CWC0</accession>
<evidence type="ECO:0000256" key="3">
    <source>
        <dbReference type="ARBA" id="ARBA00022525"/>
    </source>
</evidence>
<feature type="binding site" evidence="10">
    <location>
        <position position="160"/>
    </location>
    <ligand>
        <name>Zn(2+)</name>
        <dbReference type="ChEBI" id="CHEBI:29105"/>
        <label>1</label>
    </ligand>
</feature>
<evidence type="ECO:0000256" key="8">
    <source>
        <dbReference type="ARBA" id="ARBA00023180"/>
    </source>
</evidence>
<dbReference type="InterPro" id="IPR004843">
    <property type="entry name" value="Calcineurin-like_PHP"/>
</dbReference>
<gene>
    <name evidence="15" type="ORF">P168DRAFT_283699</name>
</gene>
<feature type="disulfide bond" evidence="11">
    <location>
        <begin position="181"/>
        <end position="206"/>
    </location>
</feature>
<comment type="subcellular location">
    <subcellularLocation>
        <location evidence="1">Secreted</location>
    </subcellularLocation>
</comment>
<dbReference type="PIRSF" id="PIRSF000948">
    <property type="entry name" value="Sphingomy_PDE"/>
    <property type="match status" value="1"/>
</dbReference>
<dbReference type="InterPro" id="IPR041805">
    <property type="entry name" value="ASMase/PPN1_MPP"/>
</dbReference>
<proteinExistence type="inferred from homology"/>
<dbReference type="GO" id="GO:0046872">
    <property type="term" value="F:metal ion binding"/>
    <property type="evidence" value="ECO:0007669"/>
    <property type="project" value="UniProtKB-KW"/>
</dbReference>
<organism evidence="15 16">
    <name type="scientific">Aspergillus campestris (strain IBT 28561)</name>
    <dbReference type="NCBI Taxonomy" id="1392248"/>
    <lineage>
        <taxon>Eukaryota</taxon>
        <taxon>Fungi</taxon>
        <taxon>Dikarya</taxon>
        <taxon>Ascomycota</taxon>
        <taxon>Pezizomycotina</taxon>
        <taxon>Eurotiomycetes</taxon>
        <taxon>Eurotiomycetidae</taxon>
        <taxon>Eurotiales</taxon>
        <taxon>Aspergillaceae</taxon>
        <taxon>Aspergillus</taxon>
        <taxon>Aspergillus subgen. Circumdati</taxon>
    </lineage>
</organism>
<keyword evidence="16" id="KW-1185">Reference proteome</keyword>
<feature type="binding site" evidence="10">
    <location>
        <position position="420"/>
    </location>
    <ligand>
        <name>Zn(2+)</name>
        <dbReference type="ChEBI" id="CHEBI:29105"/>
        <label>1</label>
    </ligand>
</feature>
<feature type="disulfide bond" evidence="11">
    <location>
        <begin position="47"/>
        <end position="123"/>
    </location>
</feature>
<dbReference type="GO" id="GO:0004767">
    <property type="term" value="F:sphingomyelin phosphodiesterase activity"/>
    <property type="evidence" value="ECO:0007669"/>
    <property type="project" value="UniProtKB-UniRule"/>
</dbReference>
<keyword evidence="7 10" id="KW-0862">Zinc</keyword>
<dbReference type="OrthoDB" id="282973at2759"/>
<comment type="function">
    <text evidence="9">Converts sphingomyelin to ceramide.</text>
</comment>
<dbReference type="RefSeq" id="XP_024690516.1">
    <property type="nucleotide sequence ID" value="XM_024836075.1"/>
</dbReference>
<evidence type="ECO:0000259" key="13">
    <source>
        <dbReference type="Pfam" id="PF00149"/>
    </source>
</evidence>
<dbReference type="GeneID" id="36543599"/>